<comment type="caution">
    <text evidence="2">The sequence shown here is derived from an EMBL/GenBank/DDBJ whole genome shotgun (WGS) entry which is preliminary data.</text>
</comment>
<dbReference type="AlphaFoldDB" id="A0A8H4XHI5"/>
<dbReference type="Proteomes" id="UP000635477">
    <property type="component" value="Unassembled WGS sequence"/>
</dbReference>
<accession>A0A8H4XHI5</accession>
<evidence type="ECO:0000313" key="2">
    <source>
        <dbReference type="EMBL" id="KAF4975491.1"/>
    </source>
</evidence>
<organism evidence="2 3">
    <name type="scientific">Fusarium zealandicum</name>
    <dbReference type="NCBI Taxonomy" id="1053134"/>
    <lineage>
        <taxon>Eukaryota</taxon>
        <taxon>Fungi</taxon>
        <taxon>Dikarya</taxon>
        <taxon>Ascomycota</taxon>
        <taxon>Pezizomycotina</taxon>
        <taxon>Sordariomycetes</taxon>
        <taxon>Hypocreomycetidae</taxon>
        <taxon>Hypocreales</taxon>
        <taxon>Nectriaceae</taxon>
        <taxon>Fusarium</taxon>
        <taxon>Fusarium staphyleae species complex</taxon>
    </lineage>
</organism>
<gene>
    <name evidence="2" type="ORF">FZEAL_7722</name>
</gene>
<reference evidence="2" key="2">
    <citation type="submission" date="2020-05" db="EMBL/GenBank/DDBJ databases">
        <authorList>
            <person name="Kim H.-S."/>
            <person name="Proctor R.H."/>
            <person name="Brown D.W."/>
        </authorList>
    </citation>
    <scope>NUCLEOTIDE SEQUENCE</scope>
    <source>
        <strain evidence="2">NRRL 22465</strain>
    </source>
</reference>
<evidence type="ECO:0000256" key="1">
    <source>
        <dbReference type="SAM" id="MobiDB-lite"/>
    </source>
</evidence>
<feature type="region of interest" description="Disordered" evidence="1">
    <location>
        <begin position="18"/>
        <end position="144"/>
    </location>
</feature>
<feature type="compositionally biased region" description="Basic and acidic residues" evidence="1">
    <location>
        <begin position="90"/>
        <end position="119"/>
    </location>
</feature>
<dbReference type="OrthoDB" id="5334244at2759"/>
<proteinExistence type="predicted"/>
<dbReference type="EMBL" id="JABEYC010000634">
    <property type="protein sequence ID" value="KAF4975491.1"/>
    <property type="molecule type" value="Genomic_DNA"/>
</dbReference>
<protein>
    <submittedName>
        <fullName evidence="2">Uncharacterized protein</fullName>
    </submittedName>
</protein>
<keyword evidence="3" id="KW-1185">Reference proteome</keyword>
<sequence>MRFTALLGPTARIMAPRLTSSTIRPLHQTTQLRQDKDSSDGNFMDGLAGGSAKGRTGGGDKLDASSDNAPPKPKVTNQSIPGDLDSLSEEQQREVDEHNRDFDKKHDRGNTAPGDKVDKNFWSGEGHGEKHEGNGDAKPPKEKS</sequence>
<name>A0A8H4XHI5_9HYPO</name>
<evidence type="ECO:0000313" key="3">
    <source>
        <dbReference type="Proteomes" id="UP000635477"/>
    </source>
</evidence>
<reference evidence="2" key="1">
    <citation type="journal article" date="2020" name="BMC Genomics">
        <title>Correction to: Identification and distribution of gene clusters required for synthesis of sphingolipid metabolism inhibitors in diverse species of the filamentous fungus Fusarium.</title>
        <authorList>
            <person name="Kim H.S."/>
            <person name="Lohmar J.M."/>
            <person name="Busman M."/>
            <person name="Brown D.W."/>
            <person name="Naumann T.A."/>
            <person name="Divon H.H."/>
            <person name="Lysoe E."/>
            <person name="Uhlig S."/>
            <person name="Proctor R.H."/>
        </authorList>
    </citation>
    <scope>NUCLEOTIDE SEQUENCE</scope>
    <source>
        <strain evidence="2">NRRL 22465</strain>
    </source>
</reference>
<feature type="compositionally biased region" description="Polar residues" evidence="1">
    <location>
        <begin position="18"/>
        <end position="32"/>
    </location>
</feature>
<feature type="compositionally biased region" description="Basic and acidic residues" evidence="1">
    <location>
        <begin position="126"/>
        <end position="144"/>
    </location>
</feature>
<feature type="compositionally biased region" description="Gly residues" evidence="1">
    <location>
        <begin position="47"/>
        <end position="57"/>
    </location>
</feature>